<name>A0ABX7FCN4_9RHOB</name>
<gene>
    <name evidence="2" type="ORF">GQA70_18600</name>
</gene>
<organism evidence="2 3">
    <name type="scientific">Ponticoccus alexandrii</name>
    <dbReference type="NCBI Taxonomy" id="1943633"/>
    <lineage>
        <taxon>Bacteria</taxon>
        <taxon>Pseudomonadati</taxon>
        <taxon>Pseudomonadota</taxon>
        <taxon>Alphaproteobacteria</taxon>
        <taxon>Rhodobacterales</taxon>
        <taxon>Roseobacteraceae</taxon>
        <taxon>Ponticoccus</taxon>
    </lineage>
</organism>
<evidence type="ECO:0000313" key="2">
    <source>
        <dbReference type="EMBL" id="QRF68143.1"/>
    </source>
</evidence>
<reference evidence="2 3" key="1">
    <citation type="submission" date="2019-12" db="EMBL/GenBank/DDBJ databases">
        <title>Complete Genome Sequence of a Quorum-Sensing Bacterium,Rhodobacteraceae bacterium C31, Isolated from a marine microalgae symbiotic bacteria.</title>
        <authorList>
            <person name="Zhang Y."/>
        </authorList>
    </citation>
    <scope>NUCLEOTIDE SEQUENCE [LARGE SCALE GENOMIC DNA]</scope>
    <source>
        <strain evidence="2 3">C31</strain>
    </source>
</reference>
<proteinExistence type="predicted"/>
<dbReference type="Proteomes" id="UP000596387">
    <property type="component" value="Chromosome"/>
</dbReference>
<dbReference type="EMBL" id="CP047166">
    <property type="protein sequence ID" value="QRF68143.1"/>
    <property type="molecule type" value="Genomic_DNA"/>
</dbReference>
<feature type="domain" description="Antitoxin SocA-like Panacea" evidence="1">
    <location>
        <begin position="28"/>
        <end position="137"/>
    </location>
</feature>
<keyword evidence="3" id="KW-1185">Reference proteome</keyword>
<accession>A0ABX7FCN4</accession>
<dbReference type="Pfam" id="PF13274">
    <property type="entry name" value="SocA_Panacea"/>
    <property type="match status" value="1"/>
</dbReference>
<sequence length="169" mass="18975">MGFHSTSVANRFLQLASAKGQKLTQMQLQKLVYIAHGWSLAILGRPLTSDSVCAWDYGPVYPELWQSLKRYGREPVLEQIKVRDFGLGAFSANADQVSSANLDVDTDTLVSQVFENYGQFHAFQLSAMTHENGTPWHQVYVEDGAKKGKISDEKIREHFIDIARKRSAA</sequence>
<protein>
    <submittedName>
        <fullName evidence="2">DUF4065 domain-containing protein</fullName>
    </submittedName>
</protein>
<evidence type="ECO:0000259" key="1">
    <source>
        <dbReference type="Pfam" id="PF13274"/>
    </source>
</evidence>
<dbReference type="RefSeq" id="WP_031323158.1">
    <property type="nucleotide sequence ID" value="NZ_CP047166.1"/>
</dbReference>
<evidence type="ECO:0000313" key="3">
    <source>
        <dbReference type="Proteomes" id="UP000596387"/>
    </source>
</evidence>
<dbReference type="InterPro" id="IPR025272">
    <property type="entry name" value="SocA_Panacea"/>
</dbReference>